<dbReference type="RefSeq" id="WP_115833205.1">
    <property type="nucleotide sequence ID" value="NZ_QNUL01000024.1"/>
</dbReference>
<proteinExistence type="predicted"/>
<accession>A0A3D8Y5S4</accession>
<dbReference type="EMBL" id="QNUL01000024">
    <property type="protein sequence ID" value="REA57907.1"/>
    <property type="molecule type" value="Genomic_DNA"/>
</dbReference>
<sequence>MQTNDKMMKALILSSLVAVMACQSSGIEKKLSDIHLKETVSINDVPKSSLTFFDVNDSRCPEGVNCIWAGNATVDLLLEGVNTEGKLTEHINMCLGDCRSQYGTGSFRQADTLDHEFAGQKYRFILENVNPHKIADSTFTKEKYSISLKIEKR</sequence>
<dbReference type="Proteomes" id="UP000256373">
    <property type="component" value="Unassembled WGS sequence"/>
</dbReference>
<comment type="caution">
    <text evidence="1">The sequence shown here is derived from an EMBL/GenBank/DDBJ whole genome shotgun (WGS) entry which is preliminary data.</text>
</comment>
<evidence type="ECO:0008006" key="3">
    <source>
        <dbReference type="Google" id="ProtNLM"/>
    </source>
</evidence>
<evidence type="ECO:0000313" key="1">
    <source>
        <dbReference type="EMBL" id="REA57907.1"/>
    </source>
</evidence>
<organism evidence="1 2">
    <name type="scientific">Dyadobacter luteus</name>
    <dbReference type="NCBI Taxonomy" id="2259619"/>
    <lineage>
        <taxon>Bacteria</taxon>
        <taxon>Pseudomonadati</taxon>
        <taxon>Bacteroidota</taxon>
        <taxon>Cytophagia</taxon>
        <taxon>Cytophagales</taxon>
        <taxon>Spirosomataceae</taxon>
        <taxon>Dyadobacter</taxon>
    </lineage>
</organism>
<reference evidence="1 2" key="1">
    <citation type="submission" date="2018-07" db="EMBL/GenBank/DDBJ databases">
        <title>Dyadobacter roseus sp. nov., isolated from rose rhizosphere soil.</title>
        <authorList>
            <person name="Chen L."/>
        </authorList>
    </citation>
    <scope>NUCLEOTIDE SEQUENCE [LARGE SCALE GENOMIC DNA]</scope>
    <source>
        <strain evidence="1 2">RS19</strain>
    </source>
</reference>
<protein>
    <recommendedName>
        <fullName evidence="3">Lipoprotein</fullName>
    </recommendedName>
</protein>
<name>A0A3D8Y5S4_9BACT</name>
<dbReference type="AlphaFoldDB" id="A0A3D8Y5S4"/>
<evidence type="ECO:0000313" key="2">
    <source>
        <dbReference type="Proteomes" id="UP000256373"/>
    </source>
</evidence>
<dbReference type="PROSITE" id="PS51257">
    <property type="entry name" value="PROKAR_LIPOPROTEIN"/>
    <property type="match status" value="1"/>
</dbReference>
<gene>
    <name evidence="1" type="ORF">DSL64_22570</name>
</gene>
<keyword evidence="2" id="KW-1185">Reference proteome</keyword>
<dbReference type="OrthoDB" id="163809at2"/>